<dbReference type="InterPro" id="IPR032710">
    <property type="entry name" value="NTF2-like_dom_sf"/>
</dbReference>
<name>A0A2J6RT22_HYAVF</name>
<organism evidence="1 2">
    <name type="scientific">Hyaloscypha variabilis (strain UAMH 11265 / GT02V1 / F)</name>
    <name type="common">Meliniomyces variabilis</name>
    <dbReference type="NCBI Taxonomy" id="1149755"/>
    <lineage>
        <taxon>Eukaryota</taxon>
        <taxon>Fungi</taxon>
        <taxon>Dikarya</taxon>
        <taxon>Ascomycota</taxon>
        <taxon>Pezizomycotina</taxon>
        <taxon>Leotiomycetes</taxon>
        <taxon>Helotiales</taxon>
        <taxon>Hyaloscyphaceae</taxon>
        <taxon>Hyaloscypha</taxon>
        <taxon>Hyaloscypha variabilis</taxon>
    </lineage>
</organism>
<dbReference type="Proteomes" id="UP000235786">
    <property type="component" value="Unassembled WGS sequence"/>
</dbReference>
<dbReference type="EMBL" id="KZ613944">
    <property type="protein sequence ID" value="PMD41676.1"/>
    <property type="molecule type" value="Genomic_DNA"/>
</dbReference>
<gene>
    <name evidence="1" type="ORF">L207DRAFT_633018</name>
</gene>
<sequence>MYTQEETEAWIKGFFDVFDGLDPSRMPSIFTKTAFCKIANEPNVVGIEAIQNHVTGMFSRLLNQSHKLVRLDTVRDGTGIYATLEITFTFKNHPEDPVTIPSLTYFERVPKGEEEGKVKTLMIYEDLGPVKEKIGGH</sequence>
<dbReference type="OrthoDB" id="9983368at2759"/>
<evidence type="ECO:0000313" key="2">
    <source>
        <dbReference type="Proteomes" id="UP000235786"/>
    </source>
</evidence>
<evidence type="ECO:0000313" key="1">
    <source>
        <dbReference type="EMBL" id="PMD41676.1"/>
    </source>
</evidence>
<keyword evidence="2" id="KW-1185">Reference proteome</keyword>
<proteinExistence type="predicted"/>
<dbReference type="SUPFAM" id="SSF54427">
    <property type="entry name" value="NTF2-like"/>
    <property type="match status" value="1"/>
</dbReference>
<dbReference type="Gene3D" id="3.10.450.50">
    <property type="match status" value="1"/>
</dbReference>
<dbReference type="AlphaFoldDB" id="A0A2J6RT22"/>
<reference evidence="1 2" key="1">
    <citation type="submission" date="2016-04" db="EMBL/GenBank/DDBJ databases">
        <title>A degradative enzymes factory behind the ericoid mycorrhizal symbiosis.</title>
        <authorList>
            <consortium name="DOE Joint Genome Institute"/>
            <person name="Martino E."/>
            <person name="Morin E."/>
            <person name="Grelet G."/>
            <person name="Kuo A."/>
            <person name="Kohler A."/>
            <person name="Daghino S."/>
            <person name="Barry K."/>
            <person name="Choi C."/>
            <person name="Cichocki N."/>
            <person name="Clum A."/>
            <person name="Copeland A."/>
            <person name="Hainaut M."/>
            <person name="Haridas S."/>
            <person name="Labutti K."/>
            <person name="Lindquist E."/>
            <person name="Lipzen A."/>
            <person name="Khouja H.-R."/>
            <person name="Murat C."/>
            <person name="Ohm R."/>
            <person name="Olson A."/>
            <person name="Spatafora J."/>
            <person name="Veneault-Fourrey C."/>
            <person name="Henrissat B."/>
            <person name="Grigoriev I."/>
            <person name="Martin F."/>
            <person name="Perotto S."/>
        </authorList>
    </citation>
    <scope>NUCLEOTIDE SEQUENCE [LARGE SCALE GENOMIC DNA]</scope>
    <source>
        <strain evidence="1 2">F</strain>
    </source>
</reference>
<evidence type="ECO:0008006" key="3">
    <source>
        <dbReference type="Google" id="ProtNLM"/>
    </source>
</evidence>
<protein>
    <recommendedName>
        <fullName evidence="3">SnoaL-like domain-containing protein</fullName>
    </recommendedName>
</protein>
<accession>A0A2J6RT22</accession>